<proteinExistence type="predicted"/>
<dbReference type="STRING" id="1400863.BN873_990007"/>
<comment type="caution">
    <text evidence="1">The sequence shown here is derived from an EMBL/GenBank/DDBJ whole genome shotgun (WGS) entry which is preliminary data.</text>
</comment>
<sequence length="54" mass="6235">MIFNFLKLTYENVLTVKMQRARPLRPCLHIYLYGVGSHPTPNTAKKRSSQTEQG</sequence>
<evidence type="ECO:0000313" key="2">
    <source>
        <dbReference type="Proteomes" id="UP000035760"/>
    </source>
</evidence>
<dbReference type="EMBL" id="CBTJ020000112">
    <property type="protein sequence ID" value="CDI04536.1"/>
    <property type="molecule type" value="Genomic_DNA"/>
</dbReference>
<keyword evidence="2" id="KW-1185">Reference proteome</keyword>
<dbReference type="Proteomes" id="UP000035760">
    <property type="component" value="Unassembled WGS sequence"/>
</dbReference>
<organism evidence="1 2">
    <name type="scientific">Candidatus Competibacter denitrificans Run_A_D11</name>
    <dbReference type="NCBI Taxonomy" id="1400863"/>
    <lineage>
        <taxon>Bacteria</taxon>
        <taxon>Pseudomonadati</taxon>
        <taxon>Pseudomonadota</taxon>
        <taxon>Gammaproteobacteria</taxon>
        <taxon>Candidatus Competibacteraceae</taxon>
        <taxon>Candidatus Competibacter</taxon>
    </lineage>
</organism>
<accession>W6M945</accession>
<evidence type="ECO:0000313" key="1">
    <source>
        <dbReference type="EMBL" id="CDI04536.1"/>
    </source>
</evidence>
<name>W6M945_9GAMM</name>
<dbReference type="AlphaFoldDB" id="W6M945"/>
<reference evidence="1" key="1">
    <citation type="submission" date="2013-07" db="EMBL/GenBank/DDBJ databases">
        <authorList>
            <person name="McIlroy S."/>
        </authorList>
    </citation>
    <scope>NUCLEOTIDE SEQUENCE [LARGE SCALE GENOMIC DNA]</scope>
    <source>
        <strain evidence="1">Run_A_D11</strain>
    </source>
</reference>
<protein>
    <submittedName>
        <fullName evidence="1">Uncharacterized protein</fullName>
    </submittedName>
</protein>
<reference evidence="1" key="2">
    <citation type="submission" date="2014-03" db="EMBL/GenBank/DDBJ databases">
        <title>Candidatus Competibacter-lineage genomes retrieved from metagenomes reveal functional metabolic diversity.</title>
        <authorList>
            <person name="McIlroy S.J."/>
            <person name="Albertsen M."/>
            <person name="Andresen E.K."/>
            <person name="Saunders A.M."/>
            <person name="Kristiansen R."/>
            <person name="Stokholm-Bjerregaard M."/>
            <person name="Nielsen K.L."/>
            <person name="Nielsen P.H."/>
        </authorList>
    </citation>
    <scope>NUCLEOTIDE SEQUENCE</scope>
    <source>
        <strain evidence="1">Run_A_D11</strain>
    </source>
</reference>
<gene>
    <name evidence="1" type="ORF">BN873_990007</name>
</gene>